<protein>
    <submittedName>
        <fullName evidence="2">Uncharacterized protein</fullName>
    </submittedName>
</protein>
<proteinExistence type="predicted"/>
<dbReference type="EMBL" id="JAVYJV010000009">
    <property type="protein sequence ID" value="KAK4363726.1"/>
    <property type="molecule type" value="Genomic_DNA"/>
</dbReference>
<comment type="caution">
    <text evidence="2">The sequence shown here is derived from an EMBL/GenBank/DDBJ whole genome shotgun (WGS) entry which is preliminary data.</text>
</comment>
<name>A0AAE1S777_9SOLA</name>
<keyword evidence="1" id="KW-1133">Transmembrane helix</keyword>
<keyword evidence="3" id="KW-1185">Reference proteome</keyword>
<evidence type="ECO:0000313" key="2">
    <source>
        <dbReference type="EMBL" id="KAK4363726.1"/>
    </source>
</evidence>
<reference evidence="2" key="1">
    <citation type="submission" date="2023-12" db="EMBL/GenBank/DDBJ databases">
        <title>Genome assembly of Anisodus tanguticus.</title>
        <authorList>
            <person name="Wang Y.-J."/>
        </authorList>
    </citation>
    <scope>NUCLEOTIDE SEQUENCE</scope>
    <source>
        <strain evidence="2">KB-2021</strain>
        <tissue evidence="2">Leaf</tissue>
    </source>
</reference>
<dbReference type="Proteomes" id="UP001291623">
    <property type="component" value="Unassembled WGS sequence"/>
</dbReference>
<keyword evidence="1" id="KW-0812">Transmembrane</keyword>
<sequence length="52" mass="5817">MTKSKIDFSSLLPPELFDDVALVYTTLLCVVVAIGGTKRFKEAIGIISWWNE</sequence>
<evidence type="ECO:0000256" key="1">
    <source>
        <dbReference type="SAM" id="Phobius"/>
    </source>
</evidence>
<dbReference type="AlphaFoldDB" id="A0AAE1S777"/>
<feature type="transmembrane region" description="Helical" evidence="1">
    <location>
        <begin position="20"/>
        <end position="37"/>
    </location>
</feature>
<evidence type="ECO:0000313" key="3">
    <source>
        <dbReference type="Proteomes" id="UP001291623"/>
    </source>
</evidence>
<accession>A0AAE1S777</accession>
<organism evidence="2 3">
    <name type="scientific">Anisodus tanguticus</name>
    <dbReference type="NCBI Taxonomy" id="243964"/>
    <lineage>
        <taxon>Eukaryota</taxon>
        <taxon>Viridiplantae</taxon>
        <taxon>Streptophyta</taxon>
        <taxon>Embryophyta</taxon>
        <taxon>Tracheophyta</taxon>
        <taxon>Spermatophyta</taxon>
        <taxon>Magnoliopsida</taxon>
        <taxon>eudicotyledons</taxon>
        <taxon>Gunneridae</taxon>
        <taxon>Pentapetalae</taxon>
        <taxon>asterids</taxon>
        <taxon>lamiids</taxon>
        <taxon>Solanales</taxon>
        <taxon>Solanaceae</taxon>
        <taxon>Solanoideae</taxon>
        <taxon>Hyoscyameae</taxon>
        <taxon>Anisodus</taxon>
    </lineage>
</organism>
<gene>
    <name evidence="2" type="ORF">RND71_018967</name>
</gene>
<keyword evidence="1" id="KW-0472">Membrane</keyword>